<comment type="cofactor">
    <cofactor evidence="13">
        <name>Mg(2+)</name>
        <dbReference type="ChEBI" id="CHEBI:18420"/>
    </cofactor>
    <text evidence="13">Binds 2 magnesium ions per subunit.</text>
</comment>
<evidence type="ECO:0000256" key="3">
    <source>
        <dbReference type="ARBA" id="ARBA00022490"/>
    </source>
</evidence>
<dbReference type="GO" id="GO:0003684">
    <property type="term" value="F:damaged DNA binding"/>
    <property type="evidence" value="ECO:0007669"/>
    <property type="project" value="InterPro"/>
</dbReference>
<dbReference type="InterPro" id="IPR050116">
    <property type="entry name" value="DNA_polymerase-Y"/>
</dbReference>
<keyword evidence="8 13" id="KW-0227">DNA damage</keyword>
<keyword evidence="11 13" id="KW-0234">DNA repair</keyword>
<dbReference type="InterPro" id="IPR043502">
    <property type="entry name" value="DNA/RNA_pol_sf"/>
</dbReference>
<keyword evidence="16" id="KW-1185">Reference proteome</keyword>
<name>A0A919YU94_9BACL</name>
<dbReference type="HAMAP" id="MF_01113">
    <property type="entry name" value="DNApol_IV"/>
    <property type="match status" value="1"/>
</dbReference>
<dbReference type="InterPro" id="IPR053848">
    <property type="entry name" value="IMS_HHH_1"/>
</dbReference>
<dbReference type="InterPro" id="IPR017961">
    <property type="entry name" value="DNA_pol_Y-fam_little_finger"/>
</dbReference>
<dbReference type="Pfam" id="PF00817">
    <property type="entry name" value="IMS"/>
    <property type="match status" value="1"/>
</dbReference>
<keyword evidence="9 13" id="KW-0460">Magnesium</keyword>
<evidence type="ECO:0000256" key="1">
    <source>
        <dbReference type="ARBA" id="ARBA00004496"/>
    </source>
</evidence>
<dbReference type="Proteomes" id="UP000683139">
    <property type="component" value="Unassembled WGS sequence"/>
</dbReference>
<dbReference type="InterPro" id="IPR001126">
    <property type="entry name" value="UmuC"/>
</dbReference>
<evidence type="ECO:0000256" key="9">
    <source>
        <dbReference type="ARBA" id="ARBA00022842"/>
    </source>
</evidence>
<dbReference type="Gene3D" id="1.10.150.20">
    <property type="entry name" value="5' to 3' exonuclease, C-terminal subdomain"/>
    <property type="match status" value="1"/>
</dbReference>
<gene>
    <name evidence="15" type="primary">dinB2</name>
    <name evidence="13" type="synonym">dinB</name>
    <name evidence="15" type="ORF">J40TS1_26100</name>
</gene>
<dbReference type="AlphaFoldDB" id="A0A919YU94"/>
<feature type="domain" description="UmuC" evidence="14">
    <location>
        <begin position="5"/>
        <end position="191"/>
    </location>
</feature>
<dbReference type="SUPFAM" id="SSF56672">
    <property type="entry name" value="DNA/RNA polymerases"/>
    <property type="match status" value="1"/>
</dbReference>
<dbReference type="Pfam" id="PF11799">
    <property type="entry name" value="IMS_C"/>
    <property type="match status" value="1"/>
</dbReference>
<dbReference type="InterPro" id="IPR022880">
    <property type="entry name" value="DNApol_IV"/>
</dbReference>
<feature type="active site" evidence="13">
    <location>
        <position position="106"/>
    </location>
</feature>
<comment type="catalytic activity">
    <reaction evidence="12 13">
        <text>DNA(n) + a 2'-deoxyribonucleoside 5'-triphosphate = DNA(n+1) + diphosphate</text>
        <dbReference type="Rhea" id="RHEA:22508"/>
        <dbReference type="Rhea" id="RHEA-COMP:17339"/>
        <dbReference type="Rhea" id="RHEA-COMP:17340"/>
        <dbReference type="ChEBI" id="CHEBI:33019"/>
        <dbReference type="ChEBI" id="CHEBI:61560"/>
        <dbReference type="ChEBI" id="CHEBI:173112"/>
        <dbReference type="EC" id="2.7.7.7"/>
    </reaction>
</comment>
<keyword evidence="7 13" id="KW-0479">Metal-binding</keyword>
<dbReference type="GO" id="GO:0003887">
    <property type="term" value="F:DNA-directed DNA polymerase activity"/>
    <property type="evidence" value="ECO:0007669"/>
    <property type="project" value="UniProtKB-UniRule"/>
</dbReference>
<evidence type="ECO:0000256" key="6">
    <source>
        <dbReference type="ARBA" id="ARBA00022705"/>
    </source>
</evidence>
<keyword evidence="4 13" id="KW-0808">Transferase</keyword>
<protein>
    <recommendedName>
        <fullName evidence="13">DNA polymerase IV</fullName>
        <shortName evidence="13">Pol IV</shortName>
        <ecNumber evidence="13">2.7.7.7</ecNumber>
    </recommendedName>
</protein>
<dbReference type="GO" id="GO:0000287">
    <property type="term" value="F:magnesium ion binding"/>
    <property type="evidence" value="ECO:0007669"/>
    <property type="project" value="UniProtKB-UniRule"/>
</dbReference>
<comment type="caution">
    <text evidence="15">The sequence shown here is derived from an EMBL/GenBank/DDBJ whole genome shotgun (WGS) entry which is preliminary data.</text>
</comment>
<feature type="binding site" evidence="13">
    <location>
        <position position="105"/>
    </location>
    <ligand>
        <name>Mg(2+)</name>
        <dbReference type="ChEBI" id="CHEBI:18420"/>
    </ligand>
</feature>
<dbReference type="InterPro" id="IPR036775">
    <property type="entry name" value="DNA_pol_Y-fam_lit_finger_sf"/>
</dbReference>
<keyword evidence="5 13" id="KW-0548">Nucleotidyltransferase</keyword>
<dbReference type="InterPro" id="IPR043128">
    <property type="entry name" value="Rev_trsase/Diguanyl_cyclase"/>
</dbReference>
<evidence type="ECO:0000256" key="8">
    <source>
        <dbReference type="ARBA" id="ARBA00022763"/>
    </source>
</evidence>
<comment type="subunit">
    <text evidence="13">Monomer.</text>
</comment>
<evidence type="ECO:0000256" key="4">
    <source>
        <dbReference type="ARBA" id="ARBA00022679"/>
    </source>
</evidence>
<dbReference type="GO" id="GO:0005829">
    <property type="term" value="C:cytosol"/>
    <property type="evidence" value="ECO:0007669"/>
    <property type="project" value="TreeGrafter"/>
</dbReference>
<dbReference type="NCBIfam" id="NF002848">
    <property type="entry name" value="PRK03103.1"/>
    <property type="match status" value="1"/>
</dbReference>
<feature type="site" description="Substrate discrimination" evidence="13">
    <location>
        <position position="14"/>
    </location>
</feature>
<feature type="binding site" evidence="13">
    <location>
        <position position="9"/>
    </location>
    <ligand>
        <name>Mg(2+)</name>
        <dbReference type="ChEBI" id="CHEBI:18420"/>
    </ligand>
</feature>
<keyword evidence="6 13" id="KW-0235">DNA replication</keyword>
<evidence type="ECO:0000256" key="12">
    <source>
        <dbReference type="ARBA" id="ARBA00049244"/>
    </source>
</evidence>
<dbReference type="Pfam" id="PF21999">
    <property type="entry name" value="IMS_HHH_1"/>
    <property type="match status" value="1"/>
</dbReference>
<dbReference type="EC" id="2.7.7.7" evidence="13"/>
<dbReference type="PROSITE" id="PS50173">
    <property type="entry name" value="UMUC"/>
    <property type="match status" value="1"/>
</dbReference>
<evidence type="ECO:0000313" key="16">
    <source>
        <dbReference type="Proteomes" id="UP000683139"/>
    </source>
</evidence>
<dbReference type="GO" id="GO:0042276">
    <property type="term" value="P:error-prone translesion synthesis"/>
    <property type="evidence" value="ECO:0007669"/>
    <property type="project" value="TreeGrafter"/>
</dbReference>
<accession>A0A919YU94</accession>
<dbReference type="GO" id="GO:0006261">
    <property type="term" value="P:DNA-templated DNA replication"/>
    <property type="evidence" value="ECO:0007669"/>
    <property type="project" value="UniProtKB-UniRule"/>
</dbReference>
<keyword evidence="10 13" id="KW-0238">DNA-binding</keyword>
<evidence type="ECO:0000259" key="14">
    <source>
        <dbReference type="PROSITE" id="PS50173"/>
    </source>
</evidence>
<proteinExistence type="inferred from homology"/>
<keyword evidence="3 13" id="KW-0963">Cytoplasm</keyword>
<dbReference type="PANTHER" id="PTHR11076:SF35">
    <property type="entry name" value="DNA REPAIR PROTEIN HOMOLOG YOBH"/>
    <property type="match status" value="1"/>
</dbReference>
<evidence type="ECO:0000256" key="2">
    <source>
        <dbReference type="ARBA" id="ARBA00010945"/>
    </source>
</evidence>
<dbReference type="SUPFAM" id="SSF100879">
    <property type="entry name" value="Lesion bypass DNA polymerase (Y-family), little finger domain"/>
    <property type="match status" value="1"/>
</dbReference>
<dbReference type="CDD" id="cd03586">
    <property type="entry name" value="PolY_Pol_IV_kappa"/>
    <property type="match status" value="1"/>
</dbReference>
<sequence>MQRVVMLADCQSFYATVEKVAHPEYANRPVVVAGDPERRSGIVLAACPIAKSFGVTTAETLGEALAKCPQLVVIRPRMQEYIKVSLHITSIYNSFTDLVEPYSIDEQFLDVTGSLHLYGGDVQALAQAIQHEVKLMTGVYIRIGIGSNKVLAKMACDNYAKKNRSGIYMLQQDDLRNTLWSLPVSSMFMVGRRMTRHLNRIGVHTIGELANTPLAVLRRRWGVNGEVLWRFANGIDFSPVSPSTHQTQKQIGHHMTLPRDYVSLQELKVPLQELSDLVCQRARAKGYMGTTVAVTCRGANFDYPTGFHRQLKLEEATYVSTVVFQTVMKLFHQHWDGLPVRSIGVSLAGLVSDQIVQLSLFNQSEKQLALERTTDLIKARYGETAIMRAVSITDPGQARDRANKIGGHYK</sequence>
<keyword evidence="13" id="KW-0515">Mutator protein</keyword>
<dbReference type="Gene3D" id="3.30.1490.100">
    <property type="entry name" value="DNA polymerase, Y-family, little finger domain"/>
    <property type="match status" value="1"/>
</dbReference>
<comment type="similarity">
    <text evidence="2 13">Belongs to the DNA polymerase type-Y family.</text>
</comment>
<dbReference type="RefSeq" id="WP_246563543.1">
    <property type="nucleotide sequence ID" value="NZ_BOSE01000004.1"/>
</dbReference>
<evidence type="ECO:0000256" key="7">
    <source>
        <dbReference type="ARBA" id="ARBA00022723"/>
    </source>
</evidence>
<dbReference type="Gene3D" id="3.40.1170.60">
    <property type="match status" value="1"/>
</dbReference>
<dbReference type="GO" id="GO:0006281">
    <property type="term" value="P:DNA repair"/>
    <property type="evidence" value="ECO:0007669"/>
    <property type="project" value="UniProtKB-UniRule"/>
</dbReference>
<evidence type="ECO:0000256" key="11">
    <source>
        <dbReference type="ARBA" id="ARBA00023204"/>
    </source>
</evidence>
<evidence type="ECO:0000256" key="5">
    <source>
        <dbReference type="ARBA" id="ARBA00022695"/>
    </source>
</evidence>
<dbReference type="Gene3D" id="3.30.70.270">
    <property type="match status" value="1"/>
</dbReference>
<organism evidence="15 16">
    <name type="scientific">Paenibacillus montaniterrae</name>
    <dbReference type="NCBI Taxonomy" id="429341"/>
    <lineage>
        <taxon>Bacteria</taxon>
        <taxon>Bacillati</taxon>
        <taxon>Bacillota</taxon>
        <taxon>Bacilli</taxon>
        <taxon>Bacillales</taxon>
        <taxon>Paenibacillaceae</taxon>
        <taxon>Paenibacillus</taxon>
    </lineage>
</organism>
<keyword evidence="13" id="KW-0239">DNA-directed DNA polymerase</keyword>
<comment type="function">
    <text evidence="13">Poorly processive, error-prone DNA polymerase involved in untargeted mutagenesis. Copies undamaged DNA at stalled replication forks, which arise in vivo from mismatched or misaligned primer ends. These misaligned primers can be extended by PolIV. Exhibits no 3'-5' exonuclease (proofreading) activity. May be involved in translesional synthesis, in conjunction with the beta clamp from PolIII.</text>
</comment>
<dbReference type="PANTHER" id="PTHR11076">
    <property type="entry name" value="DNA REPAIR POLYMERASE UMUC / TRANSFERASE FAMILY MEMBER"/>
    <property type="match status" value="1"/>
</dbReference>
<dbReference type="GO" id="GO:0009432">
    <property type="term" value="P:SOS response"/>
    <property type="evidence" value="ECO:0007669"/>
    <property type="project" value="TreeGrafter"/>
</dbReference>
<dbReference type="EMBL" id="BOSE01000004">
    <property type="protein sequence ID" value="GIP16968.1"/>
    <property type="molecule type" value="Genomic_DNA"/>
</dbReference>
<comment type="subcellular location">
    <subcellularLocation>
        <location evidence="1 13">Cytoplasm</location>
    </subcellularLocation>
</comment>
<evidence type="ECO:0000313" key="15">
    <source>
        <dbReference type="EMBL" id="GIP16968.1"/>
    </source>
</evidence>
<reference evidence="15" key="1">
    <citation type="submission" date="2021-03" db="EMBL/GenBank/DDBJ databases">
        <title>Antimicrobial resistance genes in bacteria isolated from Japanese honey, and their potential for conferring macrolide and lincosamide resistance in the American foulbrood pathogen Paenibacillus larvae.</title>
        <authorList>
            <person name="Okamoto M."/>
            <person name="Kumagai M."/>
            <person name="Kanamori H."/>
            <person name="Takamatsu D."/>
        </authorList>
    </citation>
    <scope>NUCLEOTIDE SEQUENCE</scope>
    <source>
        <strain evidence="15">J40TS1</strain>
    </source>
</reference>
<evidence type="ECO:0000256" key="10">
    <source>
        <dbReference type="ARBA" id="ARBA00023125"/>
    </source>
</evidence>
<evidence type="ECO:0000256" key="13">
    <source>
        <dbReference type="HAMAP-Rule" id="MF_01113"/>
    </source>
</evidence>